<reference evidence="2" key="1">
    <citation type="journal article" date="2017" name="Genome Biol. Evol.">
        <title>The complete genome sequence of the phytopathogenic fungus Sclerotinia sclerotiorum reveals insights into the genome architecture of broad host range pathogens.</title>
        <authorList>
            <person name="Derbyshire M."/>
            <person name="Denton-Giles M."/>
            <person name="Hegedus D."/>
            <person name="Seifbarghy S."/>
            <person name="Rollins J."/>
            <person name="van Kan J."/>
            <person name="Seidl M.F."/>
            <person name="Faino L."/>
            <person name="Mbengue M."/>
            <person name="Navaud O."/>
            <person name="Raffaele S."/>
            <person name="Hammond-Kosack K."/>
            <person name="Heard S."/>
            <person name="Oliver R."/>
        </authorList>
    </citation>
    <scope>NUCLEOTIDE SEQUENCE [LARGE SCALE GENOMIC DNA]</scope>
    <source>
        <strain evidence="2">ATCC 18683 / 1980 / Ss-1</strain>
    </source>
</reference>
<evidence type="ECO:0000313" key="1">
    <source>
        <dbReference type="EMBL" id="APA09512.1"/>
    </source>
</evidence>
<gene>
    <name evidence="1" type="ORF">sscle_05g042820</name>
</gene>
<proteinExistence type="predicted"/>
<dbReference type="EMBL" id="CP017818">
    <property type="protein sequence ID" value="APA09512.1"/>
    <property type="molecule type" value="Genomic_DNA"/>
</dbReference>
<dbReference type="RefSeq" id="XP_001587293.1">
    <property type="nucleotide sequence ID" value="XM_001587243.1"/>
</dbReference>
<dbReference type="Proteomes" id="UP000177798">
    <property type="component" value="Chromosome 5"/>
</dbReference>
<accession>A0A1D9Q3X2</accession>
<organism evidence="1 2">
    <name type="scientific">Sclerotinia sclerotiorum (strain ATCC 18683 / 1980 / Ss-1)</name>
    <name type="common">White mold</name>
    <name type="synonym">Whetzelinia sclerotiorum</name>
    <dbReference type="NCBI Taxonomy" id="665079"/>
    <lineage>
        <taxon>Eukaryota</taxon>
        <taxon>Fungi</taxon>
        <taxon>Dikarya</taxon>
        <taxon>Ascomycota</taxon>
        <taxon>Pezizomycotina</taxon>
        <taxon>Leotiomycetes</taxon>
        <taxon>Helotiales</taxon>
        <taxon>Sclerotiniaceae</taxon>
        <taxon>Sclerotinia</taxon>
    </lineage>
</organism>
<dbReference type="VEuPathDB" id="FungiDB:sscle_05g042820"/>
<protein>
    <submittedName>
        <fullName evidence="1">Uncharacterized protein</fullName>
    </submittedName>
</protein>
<dbReference type="KEGG" id="ssl:SS1G_12323"/>
<sequence>MPNPRMRNEVEKYHDTILQCLDLGQARKISYAIVLPSVQGGFKCPDLDNSWPVDFDRPVAFGSYGPGRLDLKDAYLTRYICIITVPLHQAVQASEGIGREADI</sequence>
<dbReference type="AlphaFoldDB" id="A0A1D9Q3X2"/>
<evidence type="ECO:0000313" key="2">
    <source>
        <dbReference type="Proteomes" id="UP000177798"/>
    </source>
</evidence>
<name>A0A1D9Q3X2_SCLS1</name>